<organism evidence="1 2">
    <name type="scientific">Arenibacter troitsensis</name>
    <dbReference type="NCBI Taxonomy" id="188872"/>
    <lineage>
        <taxon>Bacteria</taxon>
        <taxon>Pseudomonadati</taxon>
        <taxon>Bacteroidota</taxon>
        <taxon>Flavobacteriia</taxon>
        <taxon>Flavobacteriales</taxon>
        <taxon>Flavobacteriaceae</taxon>
        <taxon>Arenibacter</taxon>
    </lineage>
</organism>
<protein>
    <submittedName>
        <fullName evidence="1">Uncharacterized protein</fullName>
    </submittedName>
</protein>
<evidence type="ECO:0000313" key="2">
    <source>
        <dbReference type="Proteomes" id="UP000193420"/>
    </source>
</evidence>
<name>A0A1X7I5F6_9FLAO</name>
<dbReference type="Proteomes" id="UP000193420">
    <property type="component" value="Unassembled WGS sequence"/>
</dbReference>
<reference evidence="2" key="1">
    <citation type="submission" date="2017-04" db="EMBL/GenBank/DDBJ databases">
        <authorList>
            <person name="Varghese N."/>
            <person name="Submissions S."/>
        </authorList>
    </citation>
    <scope>NUCLEOTIDE SEQUENCE [LARGE SCALE GENOMIC DNA]</scope>
    <source>
        <strain evidence="2">DSM 19835</strain>
    </source>
</reference>
<accession>A0A1X7I5F6</accession>
<dbReference type="EMBL" id="FXAO01000001">
    <property type="protein sequence ID" value="SMG09475.1"/>
    <property type="molecule type" value="Genomic_DNA"/>
</dbReference>
<keyword evidence="2" id="KW-1185">Reference proteome</keyword>
<proteinExistence type="predicted"/>
<gene>
    <name evidence="1" type="ORF">SAMN03080602_00438</name>
</gene>
<evidence type="ECO:0000313" key="1">
    <source>
        <dbReference type="EMBL" id="SMG09475.1"/>
    </source>
</evidence>
<sequence>MGGICGIGKSGLERTHMDVYYIDWYFSTIFVDNLVTYMGYQPYIS</sequence>
<dbReference type="AlphaFoldDB" id="A0A1X7I5F6"/>
<dbReference type="STRING" id="188872.SAMN03080602_00438"/>